<name>A0A8J2L9W8_9HEXA</name>
<comment type="caution">
    <text evidence="3">The sequence shown here is derived from an EMBL/GenBank/DDBJ whole genome shotgun (WGS) entry which is preliminary data.</text>
</comment>
<dbReference type="EMBL" id="CAJVCH010560367">
    <property type="protein sequence ID" value="CAG7831408.1"/>
    <property type="molecule type" value="Genomic_DNA"/>
</dbReference>
<comment type="similarity">
    <text evidence="1">Belongs to the protein-tyrosine phosphatase family. Non-receptor class subfamily.</text>
</comment>
<proteinExistence type="inferred from homology"/>
<dbReference type="GO" id="GO:0005737">
    <property type="term" value="C:cytoplasm"/>
    <property type="evidence" value="ECO:0007669"/>
    <property type="project" value="TreeGrafter"/>
</dbReference>
<dbReference type="PROSITE" id="PS50054">
    <property type="entry name" value="TYR_PHOSPHATASE_DUAL"/>
    <property type="match status" value="1"/>
</dbReference>
<dbReference type="InterPro" id="IPR052449">
    <property type="entry name" value="STYX-Interacting_Phosphatase"/>
</dbReference>
<dbReference type="OrthoDB" id="426001at2759"/>
<evidence type="ECO:0000313" key="4">
    <source>
        <dbReference type="Proteomes" id="UP000708208"/>
    </source>
</evidence>
<organism evidence="3 4">
    <name type="scientific">Allacma fusca</name>
    <dbReference type="NCBI Taxonomy" id="39272"/>
    <lineage>
        <taxon>Eukaryota</taxon>
        <taxon>Metazoa</taxon>
        <taxon>Ecdysozoa</taxon>
        <taxon>Arthropoda</taxon>
        <taxon>Hexapoda</taxon>
        <taxon>Collembola</taxon>
        <taxon>Symphypleona</taxon>
        <taxon>Sminthuridae</taxon>
        <taxon>Allacma</taxon>
    </lineage>
</organism>
<feature type="domain" description="Tyrosine-protein phosphatase" evidence="2">
    <location>
        <begin position="41"/>
        <end position="189"/>
    </location>
</feature>
<dbReference type="PANTHER" id="PTHR46588">
    <property type="entry name" value="SERINE/THREONINE/TYROSINE-INTERACTING PROTEIN"/>
    <property type="match status" value="1"/>
</dbReference>
<dbReference type="PANTHER" id="PTHR46588:SF1">
    <property type="entry name" value="SERINE_THREONINE_TYROSINE-INTERACTING PROTEIN"/>
    <property type="match status" value="1"/>
</dbReference>
<dbReference type="InterPro" id="IPR000340">
    <property type="entry name" value="Dual-sp_phosphatase_cat-dom"/>
</dbReference>
<dbReference type="GO" id="GO:0062026">
    <property type="term" value="P:negative regulation of SCF-dependent proteasomal ubiquitin-dependent catabolic process"/>
    <property type="evidence" value="ECO:0007669"/>
    <property type="project" value="TreeGrafter"/>
</dbReference>
<accession>A0A8J2L9W8</accession>
<dbReference type="GO" id="GO:0070372">
    <property type="term" value="P:regulation of ERK1 and ERK2 cascade"/>
    <property type="evidence" value="ECO:0007669"/>
    <property type="project" value="TreeGrafter"/>
</dbReference>
<dbReference type="SMART" id="SM00195">
    <property type="entry name" value="DSPc"/>
    <property type="match status" value="1"/>
</dbReference>
<dbReference type="Pfam" id="PF00782">
    <property type="entry name" value="DSPc"/>
    <property type="match status" value="1"/>
</dbReference>
<gene>
    <name evidence="3" type="ORF">AFUS01_LOCUS41154</name>
</gene>
<reference evidence="3" key="1">
    <citation type="submission" date="2021-06" db="EMBL/GenBank/DDBJ databases">
        <authorList>
            <person name="Hodson N. C."/>
            <person name="Mongue J. A."/>
            <person name="Jaron S. K."/>
        </authorList>
    </citation>
    <scope>NUCLEOTIDE SEQUENCE</scope>
</reference>
<evidence type="ECO:0000313" key="3">
    <source>
        <dbReference type="EMBL" id="CAG7831408.1"/>
    </source>
</evidence>
<protein>
    <recommendedName>
        <fullName evidence="2">Tyrosine-protein phosphatase domain-containing protein</fullName>
    </recommendedName>
</protein>
<keyword evidence="4" id="KW-1185">Reference proteome</keyword>
<evidence type="ECO:0000259" key="2">
    <source>
        <dbReference type="PROSITE" id="PS50054"/>
    </source>
</evidence>
<evidence type="ECO:0000256" key="1">
    <source>
        <dbReference type="ARBA" id="ARBA00009649"/>
    </source>
</evidence>
<dbReference type="InterPro" id="IPR020422">
    <property type="entry name" value="TYR_PHOSPHATASE_DUAL_dom"/>
</dbReference>
<dbReference type="GO" id="GO:0005654">
    <property type="term" value="C:nucleoplasm"/>
    <property type="evidence" value="ECO:0007669"/>
    <property type="project" value="TreeGrafter"/>
</dbReference>
<dbReference type="Proteomes" id="UP000708208">
    <property type="component" value="Unassembled WGS sequence"/>
</dbReference>
<sequence length="239" mass="27394">MDQEMEIEETSFKDDTSISELSYPPLPEYPPSYWKYEMRREMQEICSNVYFGSYASATKKKLQELQEAGFTHIVCVRHVLERRVIKPNFPEHFIYKVVEMNENAIQSIIPACLSVCEFVSETLGHGGKVLIHGNGGASSSAILIIAFVMFRYGVSPKEAHQYVQQRRFCIRPTDCYLEQLKEFEPIFKAKQMGMLWKSAIPQSPMGVKRTIDDVLDSEGTVMKRSLEDGSDFDTEGTYE</sequence>
<dbReference type="AlphaFoldDB" id="A0A8J2L9W8"/>
<dbReference type="GO" id="GO:1990444">
    <property type="term" value="F:F-box domain binding"/>
    <property type="evidence" value="ECO:0007669"/>
    <property type="project" value="TreeGrafter"/>
</dbReference>